<keyword evidence="2" id="KW-1185">Reference proteome</keyword>
<dbReference type="EMBL" id="JARH01000592">
    <property type="protein sequence ID" value="EXF78973.1"/>
    <property type="molecule type" value="Genomic_DNA"/>
</dbReference>
<evidence type="ECO:0000313" key="2">
    <source>
        <dbReference type="Proteomes" id="UP000020467"/>
    </source>
</evidence>
<comment type="caution">
    <text evidence="1">The sequence shown here is derived from an EMBL/GenBank/DDBJ whole genome shotgun (WGS) entry which is preliminary data.</text>
</comment>
<dbReference type="Proteomes" id="UP000020467">
    <property type="component" value="Unassembled WGS sequence"/>
</dbReference>
<gene>
    <name evidence="1" type="ORF">CFIO01_08625</name>
</gene>
<dbReference type="HOGENOM" id="CLU_1713099_0_0_1"/>
<evidence type="ECO:0000313" key="1">
    <source>
        <dbReference type="EMBL" id="EXF78973.1"/>
    </source>
</evidence>
<protein>
    <submittedName>
        <fullName evidence="1">Uncharacterized protein</fullName>
    </submittedName>
</protein>
<reference evidence="1 2" key="1">
    <citation type="submission" date="2014-02" db="EMBL/GenBank/DDBJ databases">
        <title>The genome sequence of Colletotrichum fioriniae PJ7.</title>
        <authorList>
            <person name="Baroncelli R."/>
            <person name="Thon M.R."/>
        </authorList>
    </citation>
    <scope>NUCLEOTIDE SEQUENCE [LARGE SCALE GENOMIC DNA]</scope>
    <source>
        <strain evidence="1 2">PJ7</strain>
    </source>
</reference>
<dbReference type="AlphaFoldDB" id="A0A010S326"/>
<organism evidence="1 2">
    <name type="scientific">Colletotrichum fioriniae PJ7</name>
    <dbReference type="NCBI Taxonomy" id="1445577"/>
    <lineage>
        <taxon>Eukaryota</taxon>
        <taxon>Fungi</taxon>
        <taxon>Dikarya</taxon>
        <taxon>Ascomycota</taxon>
        <taxon>Pezizomycotina</taxon>
        <taxon>Sordariomycetes</taxon>
        <taxon>Hypocreomycetidae</taxon>
        <taxon>Glomerellales</taxon>
        <taxon>Glomerellaceae</taxon>
        <taxon>Colletotrichum</taxon>
        <taxon>Colletotrichum acutatum species complex</taxon>
    </lineage>
</organism>
<dbReference type="KEGG" id="cfj:CFIO01_08625"/>
<sequence length="153" mass="17157">MRSEIEIGPGYPNGTWHGYGYVRKYVDFDNRGSPAQWGIAIDRFVDPWWFNHSIQKARFDHTITNGPLVLKGLGRALRNIYTDSLSMRSFQRLVRSPSIGPRDSGMDGPELAKDIKSLRIKHGLVYGEVAEEAVLAIAAEDKTEGIGKQGLHF</sequence>
<proteinExistence type="predicted"/>
<name>A0A010S326_9PEZI</name>
<accession>A0A010S326</accession>